<name>A0A1I4BFP7_9PROT</name>
<accession>A0A1I4BFP7</accession>
<dbReference type="Gene3D" id="1.20.1250.20">
    <property type="entry name" value="MFS general substrate transporter like domains"/>
    <property type="match status" value="2"/>
</dbReference>
<keyword evidence="2" id="KW-0813">Transport</keyword>
<evidence type="ECO:0000313" key="8">
    <source>
        <dbReference type="EMBL" id="SFK67588.1"/>
    </source>
</evidence>
<feature type="transmembrane region" description="Helical" evidence="7">
    <location>
        <begin position="202"/>
        <end position="226"/>
    </location>
</feature>
<sequence length="388" mass="40557">MPDFRRIWLVGTFISIARWLEMLVIAVMVYDQTKSPFLVASMTLVRLLPMGLFGATLGVAADRVQRRHALVAVVCCQAMVAAGLVVASLLGQPPVWLLGLAAFISGIAWASDNPVRRMMLGEIVGTTRMASAMSLDVVANNASRVAGPALGGALLAAQGPMAAFLLSLVLYLLAGAAALRIRHRSTVTQRPLSVIRDTRESFALVLRQPGMRGVLIVTIIYNLFGWPANSMVPVIGAGTLGLGPDGVGLLASMDGVGAFIGAMVLAARAPAHWYRPVYIGGCALYCGMATAFALAPGVVPAGLALVVMGAGGAGFATMQATLVYIAMPAEERSRALGVLSVCVGLGLLGFLHLGLMADWIGAPAATALMGVEGLLALALTWRWWRAPR</sequence>
<feature type="transmembrane region" description="Helical" evidence="7">
    <location>
        <begin position="301"/>
        <end position="324"/>
    </location>
</feature>
<dbReference type="STRING" id="1123062.SAMN02745775_105262"/>
<proteinExistence type="predicted"/>
<feature type="transmembrane region" description="Helical" evidence="7">
    <location>
        <begin position="336"/>
        <end position="355"/>
    </location>
</feature>
<dbReference type="AlphaFoldDB" id="A0A1I4BFP7"/>
<feature type="transmembrane region" description="Helical" evidence="7">
    <location>
        <begin position="69"/>
        <end position="89"/>
    </location>
</feature>
<dbReference type="CDD" id="cd06173">
    <property type="entry name" value="MFS_MefA_like"/>
    <property type="match status" value="1"/>
</dbReference>
<feature type="transmembrane region" description="Helical" evidence="7">
    <location>
        <begin position="162"/>
        <end position="181"/>
    </location>
</feature>
<dbReference type="InterPro" id="IPR036259">
    <property type="entry name" value="MFS_trans_sf"/>
</dbReference>
<evidence type="ECO:0000256" key="1">
    <source>
        <dbReference type="ARBA" id="ARBA00004651"/>
    </source>
</evidence>
<keyword evidence="9" id="KW-1185">Reference proteome</keyword>
<dbReference type="InterPro" id="IPR010290">
    <property type="entry name" value="TM_effector"/>
</dbReference>
<feature type="transmembrane region" description="Helical" evidence="7">
    <location>
        <begin position="36"/>
        <end position="57"/>
    </location>
</feature>
<feature type="transmembrane region" description="Helical" evidence="7">
    <location>
        <begin position="246"/>
        <end position="265"/>
    </location>
</feature>
<organism evidence="8 9">
    <name type="scientific">Falsiroseomonas stagni DSM 19981</name>
    <dbReference type="NCBI Taxonomy" id="1123062"/>
    <lineage>
        <taxon>Bacteria</taxon>
        <taxon>Pseudomonadati</taxon>
        <taxon>Pseudomonadota</taxon>
        <taxon>Alphaproteobacteria</taxon>
        <taxon>Acetobacterales</taxon>
        <taxon>Roseomonadaceae</taxon>
        <taxon>Falsiroseomonas</taxon>
    </lineage>
</organism>
<dbReference type="EMBL" id="FOSQ01000005">
    <property type="protein sequence ID" value="SFK67588.1"/>
    <property type="molecule type" value="Genomic_DNA"/>
</dbReference>
<evidence type="ECO:0000256" key="7">
    <source>
        <dbReference type="SAM" id="Phobius"/>
    </source>
</evidence>
<dbReference type="Pfam" id="PF05977">
    <property type="entry name" value="MFS_3"/>
    <property type="match status" value="1"/>
</dbReference>
<keyword evidence="5 7" id="KW-1133">Transmembrane helix</keyword>
<evidence type="ECO:0000256" key="6">
    <source>
        <dbReference type="ARBA" id="ARBA00023136"/>
    </source>
</evidence>
<feature type="transmembrane region" description="Helical" evidence="7">
    <location>
        <begin position="7"/>
        <end position="30"/>
    </location>
</feature>
<protein>
    <submittedName>
        <fullName evidence="8">Predicted arabinose efflux permease, MFS family</fullName>
    </submittedName>
</protein>
<comment type="subcellular location">
    <subcellularLocation>
        <location evidence="1">Cell membrane</location>
        <topology evidence="1">Multi-pass membrane protein</topology>
    </subcellularLocation>
</comment>
<evidence type="ECO:0000313" key="9">
    <source>
        <dbReference type="Proteomes" id="UP000199473"/>
    </source>
</evidence>
<gene>
    <name evidence="8" type="ORF">SAMN02745775_105262</name>
</gene>
<feature type="transmembrane region" description="Helical" evidence="7">
    <location>
        <begin position="361"/>
        <end position="384"/>
    </location>
</feature>
<dbReference type="Proteomes" id="UP000199473">
    <property type="component" value="Unassembled WGS sequence"/>
</dbReference>
<dbReference type="PANTHER" id="PTHR23513:SF6">
    <property type="entry name" value="MAJOR FACILITATOR SUPERFAMILY ASSOCIATED DOMAIN-CONTAINING PROTEIN"/>
    <property type="match status" value="1"/>
</dbReference>
<evidence type="ECO:0000256" key="5">
    <source>
        <dbReference type="ARBA" id="ARBA00022989"/>
    </source>
</evidence>
<dbReference type="GO" id="GO:0005886">
    <property type="term" value="C:plasma membrane"/>
    <property type="evidence" value="ECO:0007669"/>
    <property type="project" value="UniProtKB-SubCell"/>
</dbReference>
<evidence type="ECO:0000256" key="3">
    <source>
        <dbReference type="ARBA" id="ARBA00022475"/>
    </source>
</evidence>
<reference evidence="8 9" key="1">
    <citation type="submission" date="2016-10" db="EMBL/GenBank/DDBJ databases">
        <authorList>
            <person name="de Groot N.N."/>
        </authorList>
    </citation>
    <scope>NUCLEOTIDE SEQUENCE [LARGE SCALE GENOMIC DNA]</scope>
    <source>
        <strain evidence="8 9">DSM 19981</strain>
    </source>
</reference>
<dbReference type="PANTHER" id="PTHR23513">
    <property type="entry name" value="INTEGRAL MEMBRANE EFFLUX PROTEIN-RELATED"/>
    <property type="match status" value="1"/>
</dbReference>
<evidence type="ECO:0000256" key="4">
    <source>
        <dbReference type="ARBA" id="ARBA00022692"/>
    </source>
</evidence>
<dbReference type="SUPFAM" id="SSF103473">
    <property type="entry name" value="MFS general substrate transporter"/>
    <property type="match status" value="1"/>
</dbReference>
<keyword evidence="6 7" id="KW-0472">Membrane</keyword>
<evidence type="ECO:0000256" key="2">
    <source>
        <dbReference type="ARBA" id="ARBA00022448"/>
    </source>
</evidence>
<keyword evidence="4 7" id="KW-0812">Transmembrane</keyword>
<keyword evidence="3" id="KW-1003">Cell membrane</keyword>
<feature type="transmembrane region" description="Helical" evidence="7">
    <location>
        <begin position="277"/>
        <end position="295"/>
    </location>
</feature>